<keyword evidence="1 2" id="KW-0808">Transferase</keyword>
<dbReference type="InterPro" id="IPR036098">
    <property type="entry name" value="Thymidylate_synthase_ThyX_sf"/>
</dbReference>
<dbReference type="EMBL" id="JACHIA010000001">
    <property type="protein sequence ID" value="MBB6068936.1"/>
    <property type="molecule type" value="Genomic_DNA"/>
</dbReference>
<dbReference type="NCBIfam" id="TIGR02170">
    <property type="entry name" value="thyX"/>
    <property type="match status" value="1"/>
</dbReference>
<dbReference type="GO" id="GO:0070402">
    <property type="term" value="F:NADPH binding"/>
    <property type="evidence" value="ECO:0007669"/>
    <property type="project" value="TreeGrafter"/>
</dbReference>
<dbReference type="PROSITE" id="PS51331">
    <property type="entry name" value="THYX"/>
    <property type="match status" value="1"/>
</dbReference>
<dbReference type="GO" id="GO:0006231">
    <property type="term" value="P:dTMP biosynthetic process"/>
    <property type="evidence" value="ECO:0007669"/>
    <property type="project" value="UniProtKB-UniRule"/>
</dbReference>
<feature type="binding site" evidence="1">
    <location>
        <position position="114"/>
    </location>
    <ligand>
        <name>FAD</name>
        <dbReference type="ChEBI" id="CHEBI:57692"/>
        <note>ligand shared between neighboring subunits</note>
    </ligand>
</feature>
<dbReference type="HAMAP" id="MF_01408">
    <property type="entry name" value="ThyX"/>
    <property type="match status" value="1"/>
</dbReference>
<dbReference type="GO" id="GO:0032259">
    <property type="term" value="P:methylation"/>
    <property type="evidence" value="ECO:0007669"/>
    <property type="project" value="UniProtKB-KW"/>
</dbReference>
<feature type="binding site" evidence="1">
    <location>
        <position position="81"/>
    </location>
    <ligand>
        <name>FAD</name>
        <dbReference type="ChEBI" id="CHEBI:57692"/>
        <note>ligand shared between neighboring subunits</note>
    </ligand>
</feature>
<evidence type="ECO:0000313" key="2">
    <source>
        <dbReference type="EMBL" id="MBB6068936.1"/>
    </source>
</evidence>
<comment type="cofactor">
    <cofactor evidence="1">
        <name>FAD</name>
        <dbReference type="ChEBI" id="CHEBI:57692"/>
    </cofactor>
    <text evidence="1">Binds 4 FAD per tetramer. Each FAD binding site is formed by three monomers.</text>
</comment>
<proteinExistence type="inferred from homology"/>
<comment type="similarity">
    <text evidence="1">Belongs to the thymidylate synthase ThyX family.</text>
</comment>
<feature type="binding site" description="in other chain" evidence="1">
    <location>
        <position position="183"/>
    </location>
    <ligand>
        <name>dUMP</name>
        <dbReference type="ChEBI" id="CHEBI:246422"/>
        <note>ligand shared between dimeric partners</note>
    </ligand>
</feature>
<evidence type="ECO:0000256" key="1">
    <source>
        <dbReference type="HAMAP-Rule" id="MF_01408"/>
    </source>
</evidence>
<protein>
    <recommendedName>
        <fullName evidence="1">Flavin-dependent thymidylate synthase</fullName>
        <shortName evidence="1">FDTS</shortName>
        <ecNumber evidence="1">2.1.1.148</ecNumber>
    </recommendedName>
    <alternativeName>
        <fullName evidence="1">FAD-dependent thymidylate synthase</fullName>
    </alternativeName>
    <alternativeName>
        <fullName evidence="1">Thymidylate synthase ThyX</fullName>
        <shortName evidence="1">TS</shortName>
        <shortName evidence="1">TSase</shortName>
    </alternativeName>
</protein>
<comment type="catalytic activity">
    <reaction evidence="1">
        <text>dUMP + (6R)-5,10-methylene-5,6,7,8-tetrahydrofolate + NADPH + H(+) = dTMP + (6S)-5,6,7,8-tetrahydrofolate + NADP(+)</text>
        <dbReference type="Rhea" id="RHEA:29043"/>
        <dbReference type="ChEBI" id="CHEBI:15378"/>
        <dbReference type="ChEBI" id="CHEBI:15636"/>
        <dbReference type="ChEBI" id="CHEBI:57453"/>
        <dbReference type="ChEBI" id="CHEBI:57783"/>
        <dbReference type="ChEBI" id="CHEBI:58349"/>
        <dbReference type="ChEBI" id="CHEBI:63528"/>
        <dbReference type="ChEBI" id="CHEBI:246422"/>
        <dbReference type="EC" id="2.1.1.148"/>
    </reaction>
</comment>
<keyword evidence="1" id="KW-0285">Flavoprotein</keyword>
<dbReference type="GO" id="GO:0006235">
    <property type="term" value="P:dTTP biosynthetic process"/>
    <property type="evidence" value="ECO:0007669"/>
    <property type="project" value="UniProtKB-UniRule"/>
</dbReference>
<evidence type="ECO:0000313" key="3">
    <source>
        <dbReference type="Proteomes" id="UP000582837"/>
    </source>
</evidence>
<feature type="binding site" evidence="1">
    <location>
        <begin position="102"/>
        <end position="105"/>
    </location>
    <ligand>
        <name>dUMP</name>
        <dbReference type="ChEBI" id="CHEBI:246422"/>
        <note>ligand shared between dimeric partners</note>
    </ligand>
</feature>
<name>A0A841GWU9_9BACT</name>
<dbReference type="AlphaFoldDB" id="A0A841GWU9"/>
<keyword evidence="1" id="KW-0545">Nucleotide biosynthesis</keyword>
<dbReference type="PANTHER" id="PTHR34934:SF1">
    <property type="entry name" value="FLAVIN-DEPENDENT THYMIDYLATE SYNTHASE"/>
    <property type="match status" value="1"/>
</dbReference>
<gene>
    <name evidence="1" type="primary">thyX</name>
    <name evidence="2" type="ORF">HNQ61_000547</name>
</gene>
<comment type="subunit">
    <text evidence="1">Homotetramer.</text>
</comment>
<feature type="active site" description="Involved in ionization of N3 of dUMP, leading to its activation" evidence="1">
    <location>
        <position position="210"/>
    </location>
</feature>
<keyword evidence="1" id="KW-0521">NADP</keyword>
<comment type="pathway">
    <text evidence="1">Pyrimidine metabolism; dTTP biosynthesis.</text>
</comment>
<feature type="binding site" evidence="1">
    <location>
        <position position="205"/>
    </location>
    <ligand>
        <name>FAD</name>
        <dbReference type="ChEBI" id="CHEBI:57692"/>
        <note>ligand shared between neighboring subunits</note>
    </ligand>
</feature>
<dbReference type="GO" id="GO:0050797">
    <property type="term" value="F:thymidylate synthase (FAD) activity"/>
    <property type="evidence" value="ECO:0007669"/>
    <property type="project" value="UniProtKB-UniRule"/>
</dbReference>
<sequence length="260" mass="28970">MHIIREPRVTVLARQEFVYPEHIQWESDSDVAGEVVAEFAGRLCYLSFGEDAGLEGGHKSIPGRTTNEAYLGNILQVKHGSVLEHAVWTVLIEGVSRSLTHELIRHRAGFGFSQLSQRYVDESNIAFVQPPEIADGSRAYEIWSEGCEQTLECYRNLLAELTDQVGDTGSPTMRKKRARQAARAILPNCAETKIVVTGNARAWRHFMESRGSGGADMEIRRLAGTVLRTMQAEARHIFSDMHLVPSPDGIDTIDTQHSKV</sequence>
<dbReference type="EC" id="2.1.1.148" evidence="1"/>
<dbReference type="Proteomes" id="UP000582837">
    <property type="component" value="Unassembled WGS sequence"/>
</dbReference>
<dbReference type="Pfam" id="PF02511">
    <property type="entry name" value="Thy1"/>
    <property type="match status" value="1"/>
</dbReference>
<organism evidence="2 3">
    <name type="scientific">Longimicrobium terrae</name>
    <dbReference type="NCBI Taxonomy" id="1639882"/>
    <lineage>
        <taxon>Bacteria</taxon>
        <taxon>Pseudomonadati</taxon>
        <taxon>Gemmatimonadota</taxon>
        <taxon>Longimicrobiia</taxon>
        <taxon>Longimicrobiales</taxon>
        <taxon>Longimicrobiaceae</taxon>
        <taxon>Longimicrobium</taxon>
    </lineage>
</organism>
<keyword evidence="1" id="KW-0274">FAD</keyword>
<accession>A0A841GWU9</accession>
<reference evidence="2 3" key="1">
    <citation type="submission" date="2020-08" db="EMBL/GenBank/DDBJ databases">
        <title>Genomic Encyclopedia of Type Strains, Phase IV (KMG-IV): sequencing the most valuable type-strain genomes for metagenomic binning, comparative biology and taxonomic classification.</title>
        <authorList>
            <person name="Goeker M."/>
        </authorList>
    </citation>
    <scope>NUCLEOTIDE SEQUENCE [LARGE SCALE GENOMIC DNA]</scope>
    <source>
        <strain evidence="2 3">DSM 29007</strain>
    </source>
</reference>
<feature type="binding site" evidence="1">
    <location>
        <position position="210"/>
    </location>
    <ligand>
        <name>dUMP</name>
        <dbReference type="ChEBI" id="CHEBI:246422"/>
        <note>ligand shared between dimeric partners</note>
    </ligand>
</feature>
<comment type="caution">
    <text evidence="2">The sequence shown here is derived from an EMBL/GenBank/DDBJ whole genome shotgun (WGS) entry which is preliminary data.</text>
</comment>
<dbReference type="PANTHER" id="PTHR34934">
    <property type="entry name" value="FLAVIN-DEPENDENT THYMIDYLATE SYNTHASE"/>
    <property type="match status" value="1"/>
</dbReference>
<dbReference type="GO" id="GO:0004799">
    <property type="term" value="F:thymidylate synthase activity"/>
    <property type="evidence" value="ECO:0007669"/>
    <property type="project" value="TreeGrafter"/>
</dbReference>
<dbReference type="GO" id="GO:0050660">
    <property type="term" value="F:flavin adenine dinucleotide binding"/>
    <property type="evidence" value="ECO:0007669"/>
    <property type="project" value="UniProtKB-UniRule"/>
</dbReference>
<dbReference type="InterPro" id="IPR003669">
    <property type="entry name" value="Thymidylate_synthase_ThyX"/>
</dbReference>
<feature type="binding site" evidence="1">
    <location>
        <begin position="199"/>
        <end position="201"/>
    </location>
    <ligand>
        <name>FAD</name>
        <dbReference type="ChEBI" id="CHEBI:57692"/>
        <note>ligand shared between neighboring subunits</note>
    </ligand>
</feature>
<keyword evidence="1 2" id="KW-0489">Methyltransferase</keyword>
<dbReference type="SUPFAM" id="SSF69796">
    <property type="entry name" value="Thymidylate synthase-complementing protein Thy1"/>
    <property type="match status" value="1"/>
</dbReference>
<comment type="function">
    <text evidence="1">Catalyzes the reductive methylation of 2'-deoxyuridine-5'-monophosphate (dUMP) to 2'-deoxythymidine-5'-monophosphate (dTMP) while utilizing 5,10-methylenetetrahydrofolate (mTHF) as the methyl donor, and NADPH and FADH(2) as the reductant.</text>
</comment>
<keyword evidence="3" id="KW-1185">Reference proteome</keyword>
<dbReference type="CDD" id="cd20175">
    <property type="entry name" value="ThyX"/>
    <property type="match status" value="1"/>
</dbReference>
<feature type="binding site" evidence="1">
    <location>
        <begin position="105"/>
        <end position="107"/>
    </location>
    <ligand>
        <name>FAD</name>
        <dbReference type="ChEBI" id="CHEBI:57692"/>
        <note>ligand shared between neighboring subunits</note>
    </ligand>
</feature>
<dbReference type="Gene3D" id="3.30.1360.170">
    <property type="match status" value="1"/>
</dbReference>
<feature type="binding site" description="in other chain" evidence="1">
    <location>
        <begin position="114"/>
        <end position="118"/>
    </location>
    <ligand>
        <name>dUMP</name>
        <dbReference type="ChEBI" id="CHEBI:246422"/>
        <note>ligand shared between dimeric partners</note>
    </ligand>
</feature>
<dbReference type="UniPathway" id="UPA00575"/>
<dbReference type="RefSeq" id="WP_170031464.1">
    <property type="nucleotide sequence ID" value="NZ_JABDTL010000001.1"/>
</dbReference>